<dbReference type="RefSeq" id="WP_073250590.1">
    <property type="nucleotide sequence ID" value="NZ_FQZQ01000005.1"/>
</dbReference>
<dbReference type="SUPFAM" id="SSF46785">
    <property type="entry name" value="Winged helix' DNA-binding domain"/>
    <property type="match status" value="1"/>
</dbReference>
<protein>
    <submittedName>
        <fullName evidence="6">CRP/FNR family transcriptional regulator, anaerobic regulatory protein/CRP/FNR family transcriptional regulator, nitrogen fixation regulation protein</fullName>
    </submittedName>
</protein>
<gene>
    <name evidence="6" type="ORF">SAMN05444000_10538</name>
</gene>
<proteinExistence type="predicted"/>
<dbReference type="PRINTS" id="PR00034">
    <property type="entry name" value="HTHCRP"/>
</dbReference>
<evidence type="ECO:0000256" key="2">
    <source>
        <dbReference type="ARBA" id="ARBA00023125"/>
    </source>
</evidence>
<feature type="domain" description="HTH crp-type" evidence="5">
    <location>
        <begin position="155"/>
        <end position="229"/>
    </location>
</feature>
<evidence type="ECO:0000313" key="7">
    <source>
        <dbReference type="Proteomes" id="UP000183982"/>
    </source>
</evidence>
<evidence type="ECO:0000256" key="3">
    <source>
        <dbReference type="ARBA" id="ARBA00023163"/>
    </source>
</evidence>
<dbReference type="AlphaFoldDB" id="A0A1M6GII7"/>
<sequence>MQSAAKIDHPCRQCAFYAESVWHPVEQDSLRSLAQNFVRRDLSEGEVLFEQGTDNRGVFCVSRGLIALRTHHADGNSTLLRLAYPGEVIGFRSFLGDGQHQTEARALTPSRVCTVPRSASSHLLQDNPAIMKQLATRCVREIDRTHERICSAATKTYKEQLADLLMTLMDHHGEQQQKGQRHMRLPLSRSDLADLLGVQPETLSRLIKRLEKDGWVQIKGRHVTMLSHPLRDLSASIG</sequence>
<dbReference type="PANTHER" id="PTHR24567:SF28">
    <property type="entry name" value="LISTERIOLYSIN REGULATORY PROTEIN"/>
    <property type="match status" value="1"/>
</dbReference>
<dbReference type="InterPro" id="IPR012318">
    <property type="entry name" value="HTH_CRP"/>
</dbReference>
<dbReference type="CDD" id="cd00092">
    <property type="entry name" value="HTH_CRP"/>
    <property type="match status" value="1"/>
</dbReference>
<accession>A0A1M6GII7</accession>
<feature type="domain" description="Cyclic nucleotide-binding" evidence="4">
    <location>
        <begin position="21"/>
        <end position="141"/>
    </location>
</feature>
<dbReference type="PANTHER" id="PTHR24567">
    <property type="entry name" value="CRP FAMILY TRANSCRIPTIONAL REGULATORY PROTEIN"/>
    <property type="match status" value="1"/>
</dbReference>
<dbReference type="InterPro" id="IPR036390">
    <property type="entry name" value="WH_DNA-bd_sf"/>
</dbReference>
<dbReference type="CDD" id="cd00038">
    <property type="entry name" value="CAP_ED"/>
    <property type="match status" value="1"/>
</dbReference>
<dbReference type="Pfam" id="PF00027">
    <property type="entry name" value="cNMP_binding"/>
    <property type="match status" value="1"/>
</dbReference>
<keyword evidence="1" id="KW-0805">Transcription regulation</keyword>
<organism evidence="6 7">
    <name type="scientific">Shimia gijangensis</name>
    <dbReference type="NCBI Taxonomy" id="1470563"/>
    <lineage>
        <taxon>Bacteria</taxon>
        <taxon>Pseudomonadati</taxon>
        <taxon>Pseudomonadota</taxon>
        <taxon>Alphaproteobacteria</taxon>
        <taxon>Rhodobacterales</taxon>
        <taxon>Roseobacteraceae</taxon>
    </lineage>
</organism>
<dbReference type="Pfam" id="PF13545">
    <property type="entry name" value="HTH_Crp_2"/>
    <property type="match status" value="1"/>
</dbReference>
<dbReference type="SMART" id="SM00100">
    <property type="entry name" value="cNMP"/>
    <property type="match status" value="1"/>
</dbReference>
<evidence type="ECO:0000259" key="5">
    <source>
        <dbReference type="PROSITE" id="PS51063"/>
    </source>
</evidence>
<dbReference type="GO" id="GO:0005829">
    <property type="term" value="C:cytosol"/>
    <property type="evidence" value="ECO:0007669"/>
    <property type="project" value="TreeGrafter"/>
</dbReference>
<dbReference type="Gene3D" id="2.60.120.10">
    <property type="entry name" value="Jelly Rolls"/>
    <property type="match status" value="1"/>
</dbReference>
<keyword evidence="3" id="KW-0804">Transcription</keyword>
<name>A0A1M6GII7_9RHOB</name>
<dbReference type="InterPro" id="IPR000595">
    <property type="entry name" value="cNMP-bd_dom"/>
</dbReference>
<reference evidence="7" key="1">
    <citation type="submission" date="2016-11" db="EMBL/GenBank/DDBJ databases">
        <authorList>
            <person name="Varghese N."/>
            <person name="Submissions S."/>
        </authorList>
    </citation>
    <scope>NUCLEOTIDE SEQUENCE [LARGE SCALE GENOMIC DNA]</scope>
    <source>
        <strain evidence="7">DSM 100564</strain>
    </source>
</reference>
<keyword evidence="2" id="KW-0238">DNA-binding</keyword>
<dbReference type="SUPFAM" id="SSF51206">
    <property type="entry name" value="cAMP-binding domain-like"/>
    <property type="match status" value="1"/>
</dbReference>
<dbReference type="PROSITE" id="PS50042">
    <property type="entry name" value="CNMP_BINDING_3"/>
    <property type="match status" value="1"/>
</dbReference>
<dbReference type="InterPro" id="IPR018490">
    <property type="entry name" value="cNMP-bd_dom_sf"/>
</dbReference>
<keyword evidence="7" id="KW-1185">Reference proteome</keyword>
<dbReference type="PROSITE" id="PS51063">
    <property type="entry name" value="HTH_CRP_2"/>
    <property type="match status" value="1"/>
</dbReference>
<dbReference type="GO" id="GO:0003677">
    <property type="term" value="F:DNA binding"/>
    <property type="evidence" value="ECO:0007669"/>
    <property type="project" value="UniProtKB-KW"/>
</dbReference>
<dbReference type="InterPro" id="IPR050397">
    <property type="entry name" value="Env_Response_Regulators"/>
</dbReference>
<evidence type="ECO:0000259" key="4">
    <source>
        <dbReference type="PROSITE" id="PS50042"/>
    </source>
</evidence>
<dbReference type="OrthoDB" id="7643467at2"/>
<dbReference type="InterPro" id="IPR014710">
    <property type="entry name" value="RmlC-like_jellyroll"/>
</dbReference>
<dbReference type="Proteomes" id="UP000183982">
    <property type="component" value="Unassembled WGS sequence"/>
</dbReference>
<dbReference type="GO" id="GO:0003700">
    <property type="term" value="F:DNA-binding transcription factor activity"/>
    <property type="evidence" value="ECO:0007669"/>
    <property type="project" value="TreeGrafter"/>
</dbReference>
<evidence type="ECO:0000313" key="6">
    <source>
        <dbReference type="EMBL" id="SHJ09746.1"/>
    </source>
</evidence>
<evidence type="ECO:0000256" key="1">
    <source>
        <dbReference type="ARBA" id="ARBA00023015"/>
    </source>
</evidence>
<dbReference type="STRING" id="1470563.SAMN05444000_10538"/>
<dbReference type="SMART" id="SM00419">
    <property type="entry name" value="HTH_CRP"/>
    <property type="match status" value="1"/>
</dbReference>
<dbReference type="EMBL" id="FQZQ01000005">
    <property type="protein sequence ID" value="SHJ09746.1"/>
    <property type="molecule type" value="Genomic_DNA"/>
</dbReference>